<feature type="compositionally biased region" description="Low complexity" evidence="1">
    <location>
        <begin position="420"/>
        <end position="429"/>
    </location>
</feature>
<accession>A0A0G4I6Z3</accession>
<feature type="domain" description="TLDc" evidence="2">
    <location>
        <begin position="204"/>
        <end position="286"/>
    </location>
</feature>
<dbReference type="InterPro" id="IPR006571">
    <property type="entry name" value="TLDc_dom"/>
</dbReference>
<dbReference type="VEuPathDB" id="CryptoDB:Cvel_11463"/>
<dbReference type="EMBL" id="CDMZ01005342">
    <property type="protein sequence ID" value="CEM52724.1"/>
    <property type="molecule type" value="Genomic_DNA"/>
</dbReference>
<dbReference type="PhylomeDB" id="A0A0G4I6Z3"/>
<evidence type="ECO:0000256" key="1">
    <source>
        <dbReference type="SAM" id="MobiDB-lite"/>
    </source>
</evidence>
<dbReference type="Pfam" id="PF07534">
    <property type="entry name" value="TLD"/>
    <property type="match status" value="1"/>
</dbReference>
<gene>
    <name evidence="3" type="ORF">Cvel_11463</name>
</gene>
<reference evidence="3" key="1">
    <citation type="submission" date="2014-11" db="EMBL/GenBank/DDBJ databases">
        <authorList>
            <person name="Otto D Thomas"/>
            <person name="Naeem Raeece"/>
        </authorList>
    </citation>
    <scope>NUCLEOTIDE SEQUENCE</scope>
</reference>
<evidence type="ECO:0000259" key="2">
    <source>
        <dbReference type="Pfam" id="PF07534"/>
    </source>
</evidence>
<organism evidence="3">
    <name type="scientific">Chromera velia CCMP2878</name>
    <dbReference type="NCBI Taxonomy" id="1169474"/>
    <lineage>
        <taxon>Eukaryota</taxon>
        <taxon>Sar</taxon>
        <taxon>Alveolata</taxon>
        <taxon>Colpodellida</taxon>
        <taxon>Chromeraceae</taxon>
        <taxon>Chromera</taxon>
    </lineage>
</organism>
<evidence type="ECO:0000313" key="3">
    <source>
        <dbReference type="EMBL" id="CEM52724.1"/>
    </source>
</evidence>
<proteinExistence type="predicted"/>
<name>A0A0G4I6Z3_9ALVE</name>
<sequence length="437" mass="49335">MMESLKQIRELCKKNVQIISRIEQTKYITTFSYQFSWSPSTGPLPVLDPSVRDQPIKIPLQDFLNKWTLKPDFASALQSVPNDPTVVWEVGAWSDMRSLHQRVTQAVSFWEQMGATGDRAKQTLSVYRSNLSVLQKALYDTEEDTVSERSQLSAYKKKAQQLATQFNEVIVHARGPLSIPTSPDFHGSKTVGEAQAKQLVEWFGSGWQLLYRVSEDGEHPQIFHELCDGKGPTLTIGVWTKTFYAGTELVQRQRVLGGYTRISWRTQPRQEVVNDDESCLFAIDEDDTEGQLQSALFTAAESRRRCHTGPIMSTDGPGWGREYVDFSMESEQMPALFFLQEPKVDRRVDRRISSQRGRTSVGLFYQNNISSAYVKVTPENHPGIDGCLSRWPEWPIDVEVYGRVTTAPPVRTRERENEPASSASAASSSGRTRGKAA</sequence>
<dbReference type="AlphaFoldDB" id="A0A0G4I6Z3"/>
<feature type="region of interest" description="Disordered" evidence="1">
    <location>
        <begin position="407"/>
        <end position="437"/>
    </location>
</feature>
<protein>
    <recommendedName>
        <fullName evidence="2">TLDc domain-containing protein</fullName>
    </recommendedName>
</protein>